<evidence type="ECO:0000256" key="2">
    <source>
        <dbReference type="ARBA" id="ARBA00022475"/>
    </source>
</evidence>
<dbReference type="InterPro" id="IPR001851">
    <property type="entry name" value="ABC_transp_permease"/>
</dbReference>
<keyword evidence="4 6" id="KW-1133">Transmembrane helix</keyword>
<evidence type="ECO:0000313" key="8">
    <source>
        <dbReference type="Proteomes" id="UP000215441"/>
    </source>
</evidence>
<dbReference type="Proteomes" id="UP000215441">
    <property type="component" value="Unassembled WGS sequence"/>
</dbReference>
<comment type="subcellular location">
    <subcellularLocation>
        <location evidence="1">Cell membrane</location>
        <topology evidence="1">Multi-pass membrane protein</topology>
    </subcellularLocation>
</comment>
<dbReference type="EMBL" id="NOIG01000004">
    <property type="protein sequence ID" value="OYD51393.1"/>
    <property type="molecule type" value="Genomic_DNA"/>
</dbReference>
<evidence type="ECO:0000256" key="6">
    <source>
        <dbReference type="SAM" id="Phobius"/>
    </source>
</evidence>
<dbReference type="GO" id="GO:0005886">
    <property type="term" value="C:plasma membrane"/>
    <property type="evidence" value="ECO:0007669"/>
    <property type="project" value="UniProtKB-SubCell"/>
</dbReference>
<evidence type="ECO:0000313" key="7">
    <source>
        <dbReference type="EMBL" id="OYD51393.1"/>
    </source>
</evidence>
<organism evidence="7 8">
    <name type="scientific">Acidovorax kalamii</name>
    <dbReference type="NCBI Taxonomy" id="2004485"/>
    <lineage>
        <taxon>Bacteria</taxon>
        <taxon>Pseudomonadati</taxon>
        <taxon>Pseudomonadota</taxon>
        <taxon>Betaproteobacteria</taxon>
        <taxon>Burkholderiales</taxon>
        <taxon>Comamonadaceae</taxon>
        <taxon>Acidovorax</taxon>
    </lineage>
</organism>
<feature type="transmembrane region" description="Helical" evidence="6">
    <location>
        <begin position="263"/>
        <end position="287"/>
    </location>
</feature>
<keyword evidence="2" id="KW-1003">Cell membrane</keyword>
<keyword evidence="3 6" id="KW-0812">Transmembrane</keyword>
<protein>
    <submittedName>
        <fullName evidence="7">Branched-chain amino acid ABC transporter permease</fullName>
    </submittedName>
</protein>
<dbReference type="GO" id="GO:0015658">
    <property type="term" value="F:branched-chain amino acid transmembrane transporter activity"/>
    <property type="evidence" value="ECO:0007669"/>
    <property type="project" value="InterPro"/>
</dbReference>
<evidence type="ECO:0000256" key="1">
    <source>
        <dbReference type="ARBA" id="ARBA00004651"/>
    </source>
</evidence>
<feature type="transmembrane region" description="Helical" evidence="6">
    <location>
        <begin position="228"/>
        <end position="251"/>
    </location>
</feature>
<feature type="transmembrane region" description="Helical" evidence="6">
    <location>
        <begin position="26"/>
        <end position="48"/>
    </location>
</feature>
<dbReference type="AlphaFoldDB" id="A0A235ERH7"/>
<feature type="transmembrane region" description="Helical" evidence="6">
    <location>
        <begin position="107"/>
        <end position="127"/>
    </location>
</feature>
<comment type="caution">
    <text evidence="7">The sequence shown here is derived from an EMBL/GenBank/DDBJ whole genome shotgun (WGS) entry which is preliminary data.</text>
</comment>
<dbReference type="PANTHER" id="PTHR30482:SF17">
    <property type="entry name" value="ABC TRANSPORTER ATP-BINDING PROTEIN"/>
    <property type="match status" value="1"/>
</dbReference>
<gene>
    <name evidence="7" type="ORF">CBY09_06110</name>
</gene>
<feature type="transmembrane region" description="Helical" evidence="6">
    <location>
        <begin position="299"/>
        <end position="316"/>
    </location>
</feature>
<feature type="transmembrane region" description="Helical" evidence="6">
    <location>
        <begin position="177"/>
        <end position="197"/>
    </location>
</feature>
<dbReference type="OrthoDB" id="9034298at2"/>
<sequence length="363" mass="38208">MTAPITSAPFVPTGASPLVIERWTRASIAFASATALLLAVLCLGPLWLQAGTVDRLTTLFIYVILAVMWNALAGYAGLVSIGHQAFFGLGAYAMVRLADAGLGPYPALLVGAMLVAVVAVPLAVFMLRLQGGEFAIGMWVVAALAHLCVNLDSLVQGETGTSMIALQQYAADDRRAYTYWAALATMAGLSGVVFLLLRSKVGTAVQAIRDNETAAISLGVRVVAIKRLVFVLSALGCALAGGLWLATSISFQPKTYFSVQWTAYMIFMVLVGGIGTMEGPILGALLFFAVETLWGGQGVLYLIGLGAIAMLFALFLPKGIWGAVQQRWDVHLLSAGYQVRSRAPHKVDADRAAAGAGTSEGHT</sequence>
<feature type="transmembrane region" description="Helical" evidence="6">
    <location>
        <begin position="60"/>
        <end position="87"/>
    </location>
</feature>
<name>A0A235ERH7_9BURK</name>
<accession>A0A235ERH7</accession>
<reference evidence="7 8" key="1">
    <citation type="submission" date="2017-07" db="EMBL/GenBank/DDBJ databases">
        <title>Acidovorax KNDSW TSA 6 genome sequence and assembly.</title>
        <authorList>
            <person name="Mayilraj S."/>
        </authorList>
    </citation>
    <scope>NUCLEOTIDE SEQUENCE [LARGE SCALE GENOMIC DNA]</scope>
    <source>
        <strain evidence="7 8">KNDSW-TSA6</strain>
    </source>
</reference>
<evidence type="ECO:0000256" key="4">
    <source>
        <dbReference type="ARBA" id="ARBA00022989"/>
    </source>
</evidence>
<proteinExistence type="predicted"/>
<dbReference type="RefSeq" id="WP_094287449.1">
    <property type="nucleotide sequence ID" value="NZ_NOIG01000004.1"/>
</dbReference>
<evidence type="ECO:0000256" key="5">
    <source>
        <dbReference type="ARBA" id="ARBA00023136"/>
    </source>
</evidence>
<feature type="transmembrane region" description="Helical" evidence="6">
    <location>
        <begin position="134"/>
        <end position="157"/>
    </location>
</feature>
<keyword evidence="5 6" id="KW-0472">Membrane</keyword>
<dbReference type="CDD" id="cd06581">
    <property type="entry name" value="TM_PBP1_LivM_like"/>
    <property type="match status" value="1"/>
</dbReference>
<keyword evidence="8" id="KW-1185">Reference proteome</keyword>
<dbReference type="InterPro" id="IPR043428">
    <property type="entry name" value="LivM-like"/>
</dbReference>
<evidence type="ECO:0000256" key="3">
    <source>
        <dbReference type="ARBA" id="ARBA00022692"/>
    </source>
</evidence>
<dbReference type="PANTHER" id="PTHR30482">
    <property type="entry name" value="HIGH-AFFINITY BRANCHED-CHAIN AMINO ACID TRANSPORT SYSTEM PERMEASE"/>
    <property type="match status" value="1"/>
</dbReference>
<dbReference type="Pfam" id="PF02653">
    <property type="entry name" value="BPD_transp_2"/>
    <property type="match status" value="1"/>
</dbReference>